<keyword evidence="5" id="KW-0808">Transferase</keyword>
<dbReference type="GO" id="GO:0019367">
    <property type="term" value="P:fatty acid elongation, saturated fatty acid"/>
    <property type="evidence" value="ECO:0007669"/>
    <property type="project" value="TreeGrafter"/>
</dbReference>
<dbReference type="InterPro" id="IPR030457">
    <property type="entry name" value="ELO_CS"/>
</dbReference>
<dbReference type="PANTHER" id="PTHR11157:SF134">
    <property type="entry name" value="ELONGATION OF FATTY ACIDS PROTEIN 1-RELATED"/>
    <property type="match status" value="1"/>
</dbReference>
<feature type="transmembrane region" description="Helical" evidence="13">
    <location>
        <begin position="76"/>
        <end position="100"/>
    </location>
</feature>
<dbReference type="InParanoid" id="A0A200PUY2"/>
<dbReference type="PROSITE" id="PS01188">
    <property type="entry name" value="ELO"/>
    <property type="match status" value="1"/>
</dbReference>
<evidence type="ECO:0000313" key="15">
    <source>
        <dbReference type="Proteomes" id="UP000195402"/>
    </source>
</evidence>
<evidence type="ECO:0000256" key="13">
    <source>
        <dbReference type="SAM" id="Phobius"/>
    </source>
</evidence>
<dbReference type="GO" id="GO:0005789">
    <property type="term" value="C:endoplasmic reticulum membrane"/>
    <property type="evidence" value="ECO:0007669"/>
    <property type="project" value="TreeGrafter"/>
</dbReference>
<keyword evidence="10 13" id="KW-0472">Membrane</keyword>
<keyword evidence="15" id="KW-1185">Reference proteome</keyword>
<dbReference type="GO" id="GO:0034626">
    <property type="term" value="P:fatty acid elongation, polyunsaturated fatty acid"/>
    <property type="evidence" value="ECO:0007669"/>
    <property type="project" value="TreeGrafter"/>
</dbReference>
<dbReference type="EMBL" id="MVGT01004021">
    <property type="protein sequence ID" value="OVA02021.1"/>
    <property type="molecule type" value="Genomic_DNA"/>
</dbReference>
<evidence type="ECO:0000256" key="10">
    <source>
        <dbReference type="ARBA" id="ARBA00023136"/>
    </source>
</evidence>
<evidence type="ECO:0000256" key="1">
    <source>
        <dbReference type="ARBA" id="ARBA00004141"/>
    </source>
</evidence>
<evidence type="ECO:0000256" key="4">
    <source>
        <dbReference type="ARBA" id="ARBA00022516"/>
    </source>
</evidence>
<organism evidence="14 15">
    <name type="scientific">Macleaya cordata</name>
    <name type="common">Five-seeded plume-poppy</name>
    <name type="synonym">Bocconia cordata</name>
    <dbReference type="NCBI Taxonomy" id="56857"/>
    <lineage>
        <taxon>Eukaryota</taxon>
        <taxon>Viridiplantae</taxon>
        <taxon>Streptophyta</taxon>
        <taxon>Embryophyta</taxon>
        <taxon>Tracheophyta</taxon>
        <taxon>Spermatophyta</taxon>
        <taxon>Magnoliopsida</taxon>
        <taxon>Ranunculales</taxon>
        <taxon>Papaveraceae</taxon>
        <taxon>Papaveroideae</taxon>
        <taxon>Macleaya</taxon>
    </lineage>
</organism>
<dbReference type="GO" id="GO:0042761">
    <property type="term" value="P:very long-chain fatty acid biosynthetic process"/>
    <property type="evidence" value="ECO:0007669"/>
    <property type="project" value="TreeGrafter"/>
</dbReference>
<dbReference type="PANTHER" id="PTHR11157">
    <property type="entry name" value="FATTY ACID ACYL TRANSFERASE-RELATED"/>
    <property type="match status" value="1"/>
</dbReference>
<feature type="transmembrane region" description="Helical" evidence="13">
    <location>
        <begin position="244"/>
        <end position="264"/>
    </location>
</feature>
<dbReference type="GO" id="GO:0034625">
    <property type="term" value="P:fatty acid elongation, monounsaturated fatty acid"/>
    <property type="evidence" value="ECO:0007669"/>
    <property type="project" value="TreeGrafter"/>
</dbReference>
<keyword evidence="11" id="KW-0275">Fatty acid biosynthesis</keyword>
<feature type="transmembrane region" description="Helical" evidence="13">
    <location>
        <begin position="124"/>
        <end position="147"/>
    </location>
</feature>
<evidence type="ECO:0000256" key="11">
    <source>
        <dbReference type="ARBA" id="ARBA00023160"/>
    </source>
</evidence>
<comment type="catalytic activity">
    <reaction evidence="12">
        <text>a very-long-chain acyl-CoA + malonyl-CoA + H(+) = a very-long-chain 3-oxoacyl-CoA + CO2 + CoA</text>
        <dbReference type="Rhea" id="RHEA:32727"/>
        <dbReference type="ChEBI" id="CHEBI:15378"/>
        <dbReference type="ChEBI" id="CHEBI:16526"/>
        <dbReference type="ChEBI" id="CHEBI:57287"/>
        <dbReference type="ChEBI" id="CHEBI:57384"/>
        <dbReference type="ChEBI" id="CHEBI:90725"/>
        <dbReference type="ChEBI" id="CHEBI:90736"/>
        <dbReference type="EC" id="2.3.1.199"/>
    </reaction>
</comment>
<feature type="transmembrane region" description="Helical" evidence="13">
    <location>
        <begin position="154"/>
        <end position="173"/>
    </location>
</feature>
<evidence type="ECO:0000256" key="2">
    <source>
        <dbReference type="ARBA" id="ARBA00007263"/>
    </source>
</evidence>
<protein>
    <recommendedName>
        <fullName evidence="3">very-long-chain 3-oxoacyl-CoA synthase</fullName>
        <ecNumber evidence="3">2.3.1.199</ecNumber>
    </recommendedName>
</protein>
<dbReference type="AlphaFoldDB" id="A0A200PUY2"/>
<comment type="caution">
    <text evidence="14">The sequence shown here is derived from an EMBL/GenBank/DDBJ whole genome shotgun (WGS) entry which is preliminary data.</text>
</comment>
<evidence type="ECO:0000256" key="9">
    <source>
        <dbReference type="ARBA" id="ARBA00023098"/>
    </source>
</evidence>
<keyword evidence="8 13" id="KW-1133">Transmembrane helix</keyword>
<comment type="subcellular location">
    <subcellularLocation>
        <location evidence="1">Membrane</location>
        <topology evidence="1">Multi-pass membrane protein</topology>
    </subcellularLocation>
</comment>
<evidence type="ECO:0000256" key="6">
    <source>
        <dbReference type="ARBA" id="ARBA00022692"/>
    </source>
</evidence>
<dbReference type="GO" id="GO:0030148">
    <property type="term" value="P:sphingolipid biosynthetic process"/>
    <property type="evidence" value="ECO:0007669"/>
    <property type="project" value="TreeGrafter"/>
</dbReference>
<evidence type="ECO:0000256" key="8">
    <source>
        <dbReference type="ARBA" id="ARBA00022989"/>
    </source>
</evidence>
<dbReference type="FunCoup" id="A0A200PUY2">
    <property type="interactions" value="910"/>
</dbReference>
<dbReference type="STRING" id="56857.A0A200PUY2"/>
<dbReference type="OrthoDB" id="434092at2759"/>
<dbReference type="GO" id="GO:0009922">
    <property type="term" value="F:fatty acid elongase activity"/>
    <property type="evidence" value="ECO:0007669"/>
    <property type="project" value="UniProtKB-EC"/>
</dbReference>
<accession>A0A200PUY2</accession>
<evidence type="ECO:0000256" key="7">
    <source>
        <dbReference type="ARBA" id="ARBA00022832"/>
    </source>
</evidence>
<feature type="transmembrane region" description="Helical" evidence="13">
    <location>
        <begin position="218"/>
        <end position="238"/>
    </location>
</feature>
<dbReference type="Pfam" id="PF01151">
    <property type="entry name" value="ELO"/>
    <property type="match status" value="1"/>
</dbReference>
<keyword evidence="4" id="KW-0444">Lipid biosynthesis</keyword>
<feature type="transmembrane region" description="Helical" evidence="13">
    <location>
        <begin position="35"/>
        <end position="55"/>
    </location>
</feature>
<dbReference type="Proteomes" id="UP000195402">
    <property type="component" value="Unassembled WGS sequence"/>
</dbReference>
<dbReference type="InterPro" id="IPR002076">
    <property type="entry name" value="ELO_fam"/>
</dbReference>
<comment type="similarity">
    <text evidence="2">Belongs to the ELO family.</text>
</comment>
<sequence>MKGIYANLRYWLVDHPSVTEFEWKEGETFGASTQFLITTVLTYLSLTAILHFITLPSKSTVQNPSASSTTRFLLRVISAIHNLILEILSFIMAVGCILSTSTQMPNSRWIFCFPPNKTPPRGPVFFWAYIFYLSKTLEFIDTLLILLNRGNKRLTFLHVYHHAIVVVMCYIWLHTSQSLLPVALVTNCLVHTLMYAYYMLCTLGKRPPWKRLVTDCQIVQFVFSFGVSIVMLWFHFTGIGCSGFWGWVFNAGFNASLLALFTDFHNKNYDKKKKSTEKRRD</sequence>
<reference evidence="14 15" key="1">
    <citation type="journal article" date="2017" name="Mol. Plant">
        <title>The Genome of Medicinal Plant Macleaya cordata Provides New Insights into Benzylisoquinoline Alkaloids Metabolism.</title>
        <authorList>
            <person name="Liu X."/>
            <person name="Liu Y."/>
            <person name="Huang P."/>
            <person name="Ma Y."/>
            <person name="Qing Z."/>
            <person name="Tang Q."/>
            <person name="Cao H."/>
            <person name="Cheng P."/>
            <person name="Zheng Y."/>
            <person name="Yuan Z."/>
            <person name="Zhou Y."/>
            <person name="Liu J."/>
            <person name="Tang Z."/>
            <person name="Zhuo Y."/>
            <person name="Zhang Y."/>
            <person name="Yu L."/>
            <person name="Huang J."/>
            <person name="Yang P."/>
            <person name="Peng Q."/>
            <person name="Zhang J."/>
            <person name="Jiang W."/>
            <person name="Zhang Z."/>
            <person name="Lin K."/>
            <person name="Ro D.K."/>
            <person name="Chen X."/>
            <person name="Xiong X."/>
            <person name="Shang Y."/>
            <person name="Huang S."/>
            <person name="Zeng J."/>
        </authorList>
    </citation>
    <scope>NUCLEOTIDE SEQUENCE [LARGE SCALE GENOMIC DNA]</scope>
    <source>
        <strain evidence="15">cv. BLH2017</strain>
        <tissue evidence="14">Root</tissue>
    </source>
</reference>
<keyword evidence="9" id="KW-0443">Lipid metabolism</keyword>
<dbReference type="EC" id="2.3.1.199" evidence="3"/>
<evidence type="ECO:0000256" key="12">
    <source>
        <dbReference type="ARBA" id="ARBA00047375"/>
    </source>
</evidence>
<evidence type="ECO:0000256" key="3">
    <source>
        <dbReference type="ARBA" id="ARBA00012307"/>
    </source>
</evidence>
<gene>
    <name evidence="14" type="ORF">BVC80_8137g4</name>
</gene>
<evidence type="ECO:0000313" key="14">
    <source>
        <dbReference type="EMBL" id="OVA02021.1"/>
    </source>
</evidence>
<feature type="transmembrane region" description="Helical" evidence="13">
    <location>
        <begin position="179"/>
        <end position="198"/>
    </location>
</feature>
<keyword evidence="7" id="KW-0276">Fatty acid metabolism</keyword>
<keyword evidence="6 13" id="KW-0812">Transmembrane</keyword>
<name>A0A200PUY2_MACCD</name>
<evidence type="ECO:0000256" key="5">
    <source>
        <dbReference type="ARBA" id="ARBA00022679"/>
    </source>
</evidence>
<dbReference type="OMA" id="WIFCFPP"/>
<proteinExistence type="inferred from homology"/>